<evidence type="ECO:0000259" key="3">
    <source>
        <dbReference type="Pfam" id="PF13505"/>
    </source>
</evidence>
<dbReference type="Gene3D" id="2.40.160.20">
    <property type="match status" value="1"/>
</dbReference>
<comment type="caution">
    <text evidence="4">The sequence shown here is derived from an EMBL/GenBank/DDBJ whole genome shotgun (WGS) entry which is preliminary data.</text>
</comment>
<accession>A0A1Q9AF89</accession>
<gene>
    <name evidence="4" type="ORF">BJF92_05610</name>
    <name evidence="5" type="ORF">BTR14_11755</name>
</gene>
<evidence type="ECO:0000313" key="6">
    <source>
        <dbReference type="Proteomes" id="UP000186143"/>
    </source>
</evidence>
<organism evidence="4 6">
    <name type="scientific">Xaviernesmea rhizosphaerae</name>
    <dbReference type="NCBI Taxonomy" id="1672749"/>
    <lineage>
        <taxon>Bacteria</taxon>
        <taxon>Pseudomonadati</taxon>
        <taxon>Pseudomonadota</taxon>
        <taxon>Alphaproteobacteria</taxon>
        <taxon>Hyphomicrobiales</taxon>
        <taxon>Rhizobiaceae</taxon>
        <taxon>Rhizobium/Agrobacterium group</taxon>
        <taxon>Xaviernesmea</taxon>
    </lineage>
</organism>
<dbReference type="Proteomes" id="UP000192652">
    <property type="component" value="Unassembled WGS sequence"/>
</dbReference>
<keyword evidence="1 2" id="KW-0732">Signal</keyword>
<feature type="chain" id="PRO_5013226174" description="Outer membrane protein beta-barrel domain-containing protein" evidence="2">
    <location>
        <begin position="24"/>
        <end position="279"/>
    </location>
</feature>
<dbReference type="EMBL" id="MSPX01000008">
    <property type="protein sequence ID" value="OQP86346.1"/>
    <property type="molecule type" value="Genomic_DNA"/>
</dbReference>
<evidence type="ECO:0000313" key="7">
    <source>
        <dbReference type="Proteomes" id="UP000192652"/>
    </source>
</evidence>
<dbReference type="SUPFAM" id="SSF56925">
    <property type="entry name" value="OMPA-like"/>
    <property type="match status" value="1"/>
</dbReference>
<reference evidence="5 7" key="3">
    <citation type="journal article" date="2017" name="Antonie Van Leeuwenhoek">
        <title>Rhizobium rhizosphaerae sp. nov., a novel species isolated from rice rhizosphere.</title>
        <authorList>
            <person name="Zhao J.J."/>
            <person name="Zhang J."/>
            <person name="Zhang R.J."/>
            <person name="Zhang C.W."/>
            <person name="Yin H.Q."/>
            <person name="Zhang X.X."/>
        </authorList>
    </citation>
    <scope>NUCLEOTIDE SEQUENCE [LARGE SCALE GENOMIC DNA]</scope>
    <source>
        <strain evidence="5 7">RD15</strain>
    </source>
</reference>
<evidence type="ECO:0000313" key="5">
    <source>
        <dbReference type="EMBL" id="OQP86346.1"/>
    </source>
</evidence>
<dbReference type="STRING" id="1672749.BJF92_05610"/>
<dbReference type="EMBL" id="MKIO01000039">
    <property type="protein sequence ID" value="OLP53629.1"/>
    <property type="molecule type" value="Genomic_DNA"/>
</dbReference>
<dbReference type="InterPro" id="IPR011250">
    <property type="entry name" value="OMP/PagP_B-barrel"/>
</dbReference>
<dbReference type="AlphaFoldDB" id="A0A1Q9AF89"/>
<reference evidence="4 6" key="1">
    <citation type="submission" date="2016-09" db="EMBL/GenBank/DDBJ databases">
        <title>Rhizobium sp. nov., a novel species isolated from the rice rhizosphere.</title>
        <authorList>
            <person name="Zhao J."/>
            <person name="Zhang X."/>
        </authorList>
    </citation>
    <scope>NUCLEOTIDE SEQUENCE [LARGE SCALE GENOMIC DNA]</scope>
    <source>
        <strain evidence="4 6">MH17</strain>
    </source>
</reference>
<dbReference type="InterPro" id="IPR027385">
    <property type="entry name" value="Beta-barrel_OMP"/>
</dbReference>
<evidence type="ECO:0000313" key="4">
    <source>
        <dbReference type="EMBL" id="OLP53629.1"/>
    </source>
</evidence>
<evidence type="ECO:0000256" key="2">
    <source>
        <dbReference type="SAM" id="SignalP"/>
    </source>
</evidence>
<evidence type="ECO:0000256" key="1">
    <source>
        <dbReference type="ARBA" id="ARBA00022729"/>
    </source>
</evidence>
<feature type="signal peptide" evidence="2">
    <location>
        <begin position="1"/>
        <end position="23"/>
    </location>
</feature>
<feature type="domain" description="Outer membrane protein beta-barrel" evidence="3">
    <location>
        <begin position="10"/>
        <end position="278"/>
    </location>
</feature>
<proteinExistence type="predicted"/>
<reference evidence="5" key="2">
    <citation type="submission" date="2016-12" db="EMBL/GenBank/DDBJ databases">
        <authorList>
            <person name="Zhang X."/>
            <person name="Zhao J."/>
        </authorList>
    </citation>
    <scope>NUCLEOTIDE SEQUENCE</scope>
    <source>
        <strain evidence="5">RD15</strain>
    </source>
</reference>
<name>A0A1Q9AF89_9HYPH</name>
<keyword evidence="7" id="KW-1185">Reference proteome</keyword>
<sequence length="279" mass="29566">MTRWNWMAAGLLAAGAASAPAQGADLSYEQVPEVVVGKASDSPALYLRGDIGFTVKSEGGDATLKAFDGHGTRRIGFDEVRFGEPIAGSIGVGARINDMLRTDLTAEYFRGTFKGESKVLGACSGEPSGPDGTNCQHSHRADYEGISLMANGYVDLATISGITPYIGAGVGATRLSYGTVKERWTCLPGGQSCTGNALAGETYSGDASWRFTYALMAGASYSLSDNLALDVGYRYSDIAAGKIFDYKGWEAENGATGDKTRDDGLRRHELRAGLRYTFN</sequence>
<dbReference type="RefSeq" id="WP_075636275.1">
    <property type="nucleotide sequence ID" value="NZ_MKIO01000039.1"/>
</dbReference>
<dbReference type="Proteomes" id="UP000186143">
    <property type="component" value="Unassembled WGS sequence"/>
</dbReference>
<dbReference type="Pfam" id="PF13505">
    <property type="entry name" value="OMP_b-brl"/>
    <property type="match status" value="1"/>
</dbReference>
<protein>
    <recommendedName>
        <fullName evidence="3">Outer membrane protein beta-barrel domain-containing protein</fullName>
    </recommendedName>
</protein>